<evidence type="ECO:0000259" key="1">
    <source>
        <dbReference type="Pfam" id="PF00534"/>
    </source>
</evidence>
<reference evidence="3 4" key="1">
    <citation type="submission" date="2020-10" db="EMBL/GenBank/DDBJ databases">
        <authorList>
            <person name="Castelo-Branco R."/>
            <person name="Eusebio N."/>
            <person name="Adriana R."/>
            <person name="Vieira A."/>
            <person name="Brugerolle De Fraissinette N."/>
            <person name="Rezende De Castro R."/>
            <person name="Schneider M.P."/>
            <person name="Vasconcelos V."/>
            <person name="Leao P.N."/>
        </authorList>
    </citation>
    <scope>NUCLEOTIDE SEQUENCE [LARGE SCALE GENOMIC DNA]</scope>
    <source>
        <strain evidence="3 4">LEGE 06123</strain>
    </source>
</reference>
<dbReference type="Pfam" id="PF13579">
    <property type="entry name" value="Glyco_trans_4_4"/>
    <property type="match status" value="1"/>
</dbReference>
<evidence type="ECO:0000313" key="4">
    <source>
        <dbReference type="Proteomes" id="UP000651156"/>
    </source>
</evidence>
<dbReference type="Pfam" id="PF00534">
    <property type="entry name" value="Glycos_transf_1"/>
    <property type="match status" value="1"/>
</dbReference>
<dbReference type="PANTHER" id="PTHR45947">
    <property type="entry name" value="SULFOQUINOVOSYL TRANSFERASE SQD2"/>
    <property type="match status" value="1"/>
</dbReference>
<dbReference type="Proteomes" id="UP000651156">
    <property type="component" value="Unassembled WGS sequence"/>
</dbReference>
<protein>
    <submittedName>
        <fullName evidence="3">Glycosyltransferase</fullName>
    </submittedName>
</protein>
<feature type="domain" description="Glycosyl transferase family 1" evidence="1">
    <location>
        <begin position="185"/>
        <end position="353"/>
    </location>
</feature>
<feature type="domain" description="Glycosyltransferase subfamily 4-like N-terminal" evidence="2">
    <location>
        <begin position="66"/>
        <end position="179"/>
    </location>
</feature>
<proteinExistence type="predicted"/>
<sequence>MLNQKPNVLIYRDWLLPPSETFVLAQAEALERFTPYYIGSRLIKEGLRTPPERTLLLNKYTPLGWAREASFKMFGFAPALVAPAKKLKPLLIHAHFGIGGSLALPLKRYLQIPMIVTYHGYEEMIADDIAQKSYFSYRQYLQRREILKQEVSLFLTVSQQSKEHLLQQGFPPDKILVHYTGINTEVFQSESVKREPVVLFVARLVEKKGCEYLIRAMSKVQAMQPEMELVIIGDGELRSSLEELAKSSLQKYRFLGVQPPDVVKDWMNRAKIFCVPSITAVSGEAEGFGMVFAEAQAMGLPVVSFASGAIPEAVAHGEVGFLAAERNWEELADYILLLMKDEQLWHRFSTFGPQRVCSLFDVKKQARLLEKIYEQVIGDRHNPHQVVASTGSLSS</sequence>
<dbReference type="InterPro" id="IPR001296">
    <property type="entry name" value="Glyco_trans_1"/>
</dbReference>
<evidence type="ECO:0000259" key="2">
    <source>
        <dbReference type="Pfam" id="PF13579"/>
    </source>
</evidence>
<comment type="caution">
    <text evidence="3">The sequence shown here is derived from an EMBL/GenBank/DDBJ whole genome shotgun (WGS) entry which is preliminary data.</text>
</comment>
<dbReference type="InterPro" id="IPR028098">
    <property type="entry name" value="Glyco_trans_4-like_N"/>
</dbReference>
<dbReference type="InterPro" id="IPR050194">
    <property type="entry name" value="Glycosyltransferase_grp1"/>
</dbReference>
<gene>
    <name evidence="3" type="ORF">IQ230_20000</name>
</gene>
<name>A0ABR9UWD7_9CHRO</name>
<dbReference type="PANTHER" id="PTHR45947:SF14">
    <property type="entry name" value="SLL1723 PROTEIN"/>
    <property type="match status" value="1"/>
</dbReference>
<evidence type="ECO:0000313" key="3">
    <source>
        <dbReference type="EMBL" id="MBE9192591.1"/>
    </source>
</evidence>
<dbReference type="Gene3D" id="3.40.50.2000">
    <property type="entry name" value="Glycogen Phosphorylase B"/>
    <property type="match status" value="2"/>
</dbReference>
<dbReference type="EMBL" id="JADEWN010000059">
    <property type="protein sequence ID" value="MBE9192591.1"/>
    <property type="molecule type" value="Genomic_DNA"/>
</dbReference>
<keyword evidence="4" id="KW-1185">Reference proteome</keyword>
<accession>A0ABR9UWD7</accession>
<dbReference type="RefSeq" id="WP_193934011.1">
    <property type="nucleotide sequence ID" value="NZ_CAWPMZ010000095.1"/>
</dbReference>
<organism evidence="3 4">
    <name type="scientific">Gloeocapsopsis crepidinum LEGE 06123</name>
    <dbReference type="NCBI Taxonomy" id="588587"/>
    <lineage>
        <taxon>Bacteria</taxon>
        <taxon>Bacillati</taxon>
        <taxon>Cyanobacteriota</taxon>
        <taxon>Cyanophyceae</taxon>
        <taxon>Oscillatoriophycideae</taxon>
        <taxon>Chroococcales</taxon>
        <taxon>Chroococcaceae</taxon>
        <taxon>Gloeocapsopsis</taxon>
    </lineage>
</organism>
<dbReference type="SUPFAM" id="SSF53756">
    <property type="entry name" value="UDP-Glycosyltransferase/glycogen phosphorylase"/>
    <property type="match status" value="1"/>
</dbReference>